<dbReference type="Proteomes" id="UP000241282">
    <property type="component" value="Segment"/>
</dbReference>
<protein>
    <submittedName>
        <fullName evidence="1">Uncharacterized protein</fullName>
    </submittedName>
</protein>
<accession>A0A2H5BQF1</accession>
<name>A0A2H5BQF1_9CAUD</name>
<sequence length="166" mass="18919">MSIDWSKAPDGATHYHIHDDINPWRKIEGTVAYEHYKGKWFMVNSFDKGFMPDYYVPIPQESWDGQGLPPVGIECEFSLNLGSIGWAKGRVIGHDGVFAVISHKGKYYPRNGHGVRPIRTAEQIAAEGREKAISEMLGAFDSFHWSTTLKRFCEILYDAGYRKHVE</sequence>
<evidence type="ECO:0000313" key="2">
    <source>
        <dbReference type="Proteomes" id="UP000241282"/>
    </source>
</evidence>
<reference evidence="1 2" key="1">
    <citation type="submission" date="2017-12" db="EMBL/GenBank/DDBJ databases">
        <title>Genomic identification of Pseudomonas aeruginosa phage TC6.</title>
        <authorList>
            <person name="Lu S."/>
            <person name="Tang C."/>
            <person name="Deng C."/>
            <person name="Zhang Y."/>
            <person name="Xiao C."/>
        </authorList>
    </citation>
    <scope>NUCLEOTIDE SEQUENCE [LARGE SCALE GENOMIC DNA]</scope>
</reference>
<dbReference type="EMBL" id="MG676466">
    <property type="protein sequence ID" value="AUG88564.1"/>
    <property type="molecule type" value="Genomic_DNA"/>
</dbReference>
<gene>
    <name evidence="1" type="primary">TC6_053</name>
</gene>
<proteinExistence type="predicted"/>
<evidence type="ECO:0000313" key="1">
    <source>
        <dbReference type="EMBL" id="AUG88564.1"/>
    </source>
</evidence>
<organism evidence="1 2">
    <name type="scientific">Pseudomonas phage TC6</name>
    <dbReference type="NCBI Taxonomy" id="2060947"/>
    <lineage>
        <taxon>Viruses</taxon>
        <taxon>Duplodnaviria</taxon>
        <taxon>Heunggongvirae</taxon>
        <taxon>Uroviricota</taxon>
        <taxon>Caudoviricetes</taxon>
        <taxon>Zobellviridae</taxon>
        <taxon>Paundecimvirus</taxon>
        <taxon>Paundecimvirus PA11</taxon>
    </lineage>
</organism>